<keyword evidence="9 11" id="KW-0472">Membrane</keyword>
<dbReference type="InterPro" id="IPR039421">
    <property type="entry name" value="Type_1_exporter"/>
</dbReference>
<dbReference type="SUPFAM" id="SSF90123">
    <property type="entry name" value="ABC transporter transmembrane region"/>
    <property type="match status" value="1"/>
</dbReference>
<protein>
    <recommendedName>
        <fullName evidence="16">Type I secretion system permease/ATPase</fullName>
    </recommendedName>
</protein>
<dbReference type="InterPro" id="IPR036640">
    <property type="entry name" value="ABC1_TM_sf"/>
</dbReference>
<evidence type="ECO:0000256" key="5">
    <source>
        <dbReference type="ARBA" id="ARBA00022692"/>
    </source>
</evidence>
<dbReference type="SUPFAM" id="SSF51120">
    <property type="entry name" value="beta-Roll"/>
    <property type="match status" value="1"/>
</dbReference>
<dbReference type="GO" id="GO:0005509">
    <property type="term" value="F:calcium ion binding"/>
    <property type="evidence" value="ECO:0007669"/>
    <property type="project" value="InterPro"/>
</dbReference>
<reference evidence="14 15" key="1">
    <citation type="journal article" date="2017" name="Curr. Biol.">
        <title>Genome architecture and evolution of a unichromosomal asexual nematode.</title>
        <authorList>
            <person name="Fradin H."/>
            <person name="Zegar C."/>
            <person name="Gutwein M."/>
            <person name="Lucas J."/>
            <person name="Kovtun M."/>
            <person name="Corcoran D."/>
            <person name="Baugh L.R."/>
            <person name="Kiontke K."/>
            <person name="Gunsalus K."/>
            <person name="Fitch D.H."/>
            <person name="Piano F."/>
        </authorList>
    </citation>
    <scope>NUCLEOTIDE SEQUENCE [LARGE SCALE GENOMIC DNA]</scope>
    <source>
        <strain evidence="14">PF1309</strain>
    </source>
</reference>
<dbReference type="InterPro" id="IPR058982">
    <property type="entry name" value="Beta-barrel_AprE"/>
</dbReference>
<dbReference type="InterPro" id="IPR010128">
    <property type="entry name" value="ATPase_T1SS_PrtD-like"/>
</dbReference>
<dbReference type="InterPro" id="IPR001343">
    <property type="entry name" value="Hemolysn_Ca-bd"/>
</dbReference>
<dbReference type="Pfam" id="PF25994">
    <property type="entry name" value="HH_AprE"/>
    <property type="match status" value="1"/>
</dbReference>
<dbReference type="OrthoDB" id="6500128at2759"/>
<gene>
    <name evidence="14" type="ORF">WR25_01136</name>
</gene>
<dbReference type="PANTHER" id="PTHR24221:SF248">
    <property type="entry name" value="ABC TRANSPORTER TRANSMEMBRANE REGION"/>
    <property type="match status" value="1"/>
</dbReference>
<feature type="domain" description="ABC transmembrane type-1" evidence="13">
    <location>
        <begin position="56"/>
        <end position="334"/>
    </location>
</feature>
<dbReference type="Gene3D" id="2.40.50.100">
    <property type="match status" value="1"/>
</dbReference>
<dbReference type="Gene3D" id="2.40.30.170">
    <property type="match status" value="1"/>
</dbReference>
<dbReference type="Gene3D" id="1.20.1560.10">
    <property type="entry name" value="ABC transporter type 1, transmembrane domain"/>
    <property type="match status" value="1"/>
</dbReference>
<evidence type="ECO:0000256" key="8">
    <source>
        <dbReference type="ARBA" id="ARBA00022989"/>
    </source>
</evidence>
<feature type="transmembrane region" description="Helical" evidence="11">
    <location>
        <begin position="89"/>
        <end position="109"/>
    </location>
</feature>
<proteinExistence type="inferred from homology"/>
<dbReference type="InterPro" id="IPR003439">
    <property type="entry name" value="ABC_transporter-like_ATP-bd"/>
</dbReference>
<dbReference type="Pfam" id="PF00664">
    <property type="entry name" value="ABC_membrane"/>
    <property type="match status" value="1"/>
</dbReference>
<evidence type="ECO:0000313" key="15">
    <source>
        <dbReference type="Proteomes" id="UP000218231"/>
    </source>
</evidence>
<dbReference type="InterPro" id="IPR006144">
    <property type="entry name" value="Secretion_HlyD_CS"/>
</dbReference>
<evidence type="ECO:0000256" key="6">
    <source>
        <dbReference type="ARBA" id="ARBA00022741"/>
    </source>
</evidence>
<dbReference type="SUPFAM" id="SSF52540">
    <property type="entry name" value="P-loop containing nucleoside triphosphate hydrolases"/>
    <property type="match status" value="1"/>
</dbReference>
<evidence type="ECO:0000256" key="10">
    <source>
        <dbReference type="SAM" id="Coils"/>
    </source>
</evidence>
<evidence type="ECO:0000256" key="4">
    <source>
        <dbReference type="ARBA" id="ARBA00022448"/>
    </source>
</evidence>
<feature type="transmembrane region" description="Helical" evidence="11">
    <location>
        <begin position="595"/>
        <end position="617"/>
    </location>
</feature>
<evidence type="ECO:0000259" key="12">
    <source>
        <dbReference type="PROSITE" id="PS50893"/>
    </source>
</evidence>
<dbReference type="Proteomes" id="UP000218231">
    <property type="component" value="Unassembled WGS sequence"/>
</dbReference>
<keyword evidence="7" id="KW-0067">ATP-binding</keyword>
<keyword evidence="6" id="KW-0547">Nucleotide-binding</keyword>
<dbReference type="Pfam" id="PF00353">
    <property type="entry name" value="HemolysinCabind"/>
    <property type="match status" value="1"/>
</dbReference>
<dbReference type="GO" id="GO:0034040">
    <property type="term" value="F:ATPase-coupled lipid transmembrane transporter activity"/>
    <property type="evidence" value="ECO:0007669"/>
    <property type="project" value="TreeGrafter"/>
</dbReference>
<keyword evidence="15" id="KW-1185">Reference proteome</keyword>
<comment type="similarity">
    <text evidence="3">Belongs to the membrane fusion protein (MFP) (TC 8.A.1) family.</text>
</comment>
<dbReference type="InterPro" id="IPR017871">
    <property type="entry name" value="ABC_transporter-like_CS"/>
</dbReference>
<dbReference type="GO" id="GO:0030253">
    <property type="term" value="P:protein secretion by the type I secretion system"/>
    <property type="evidence" value="ECO:0007669"/>
    <property type="project" value="InterPro"/>
</dbReference>
<feature type="transmembrane region" description="Helical" evidence="11">
    <location>
        <begin position="193"/>
        <end position="209"/>
    </location>
</feature>
<dbReference type="PRINTS" id="PR00313">
    <property type="entry name" value="CABNDNGRPT"/>
</dbReference>
<keyword evidence="5 11" id="KW-0812">Transmembrane</keyword>
<dbReference type="PROSITE" id="PS00211">
    <property type="entry name" value="ABC_TRANSPORTER_1"/>
    <property type="match status" value="1"/>
</dbReference>
<dbReference type="NCBIfam" id="TIGR01842">
    <property type="entry name" value="type_I_sec_PrtD"/>
    <property type="match status" value="1"/>
</dbReference>
<dbReference type="GO" id="GO:0005524">
    <property type="term" value="F:ATP binding"/>
    <property type="evidence" value="ECO:0007669"/>
    <property type="project" value="UniProtKB-KW"/>
</dbReference>
<comment type="caution">
    <text evidence="14">The sequence shown here is derived from an EMBL/GenBank/DDBJ whole genome shotgun (WGS) entry which is preliminary data.</text>
</comment>
<evidence type="ECO:0000256" key="1">
    <source>
        <dbReference type="ARBA" id="ARBA00004141"/>
    </source>
</evidence>
<dbReference type="PROSITE" id="PS00330">
    <property type="entry name" value="HEMOLYSIN_CALCIUM"/>
    <property type="match status" value="2"/>
</dbReference>
<dbReference type="PROSITE" id="PS50929">
    <property type="entry name" value="ABC_TM1F"/>
    <property type="match status" value="1"/>
</dbReference>
<dbReference type="STRING" id="2018661.A0A2A2JWY2"/>
<dbReference type="InterPro" id="IPR018511">
    <property type="entry name" value="Hemolysin-typ_Ca-bd_CS"/>
</dbReference>
<keyword evidence="4" id="KW-0813">Transport</keyword>
<dbReference type="Pfam" id="PF26002">
    <property type="entry name" value="Beta-barrel_AprE"/>
    <property type="match status" value="1"/>
</dbReference>
<sequence>MGTWCARNCHPAMAGNALPGPLTMLPAGSELLKSSKDTGAKVLPAAFGVALKKGLIGAALFSGVVNLLALIGPLFMLEVYDRVIPSRSLPTLVALGLLVAGVYLVFAVIDIIRSRVMSRIAAAVEGALGGQVFKVIAGTPLKVVLDQDPLKPAQELEQIRAFISGPGLMAFFDLPWMPVYLAVSFYIHPSLGWLALSMIALMVLLTWLTDRGTRQAMRDGAALASQRNRLGQQAHAGAEVLAAMGMTDRAAARWQVLQGRYATLQRHSADVGGFYGGITKALRQLVQSASLGVGAWLVIQGDLSGGAIVAASIIVARTLAPAEQIIGTWRSLVSARLAWQQLRAVLEIFPEQPERTSLPKACSQLRVTDLCIAPPGVQRLVVQGVGFSLAAGSALAVIGPSASGKSSLARALVGAWQAIRGQVCLDGAALELWPDAQRSALTGYLPQSVDLFEASVGQNIARLDPQADSAAVIAAARQAGVHEMILQLPQGYDTPVGEGGVNLSAGQRQRIGLARALYGEPFLVVLDEPNANLDAEGERALARAIEGVKARGGVVVAIAHRSGLLAVMDQVLVLEQGAQAAFGPRDKQLVRSLRWHLRGGLGVVVVLLGGALLWSAATELASAVIAPGTVAVQDSVKKVQHPTGGVVAQLLVSEGQSVQAGDVLMRLDATLQEASHAIVAKALDQALARQARLEAERDGLAQVDVPPRLLARASEAQVQAVLASERQLFADRRQSRDGQKQQLRERIEQLTQTIAGHDLQQRTKGEEIRLIDEEYQAVRTLQKKGLMTLDRVNALARGIARLQGERGQLVAAIAEARARIAETRLELLQVDQRFREQVSQELRDLMAQQGEWVEREVAAADQLKRIEVLAPSAGRVQQLAVHTVGGVISPAETLMQIVPLDEELLVEARISPQDIDQVVLGQDALLRFSAFNRATTPEVLGRVVRLSADQVTDPQSGLGFYRAGIHIDKAEQRKLDGLTLVPGMPVESMIQTGRRTVLSYLLKPGTEGPDNLVGTSGDDQIFGKGGDDIINGGDGNDTLYGGAGADRFIGGAGNDTVSYTDAGAGITLNFKTGFELRRYLH</sequence>
<name>A0A2A2JWY2_9BILA</name>
<dbReference type="InterPro" id="IPR058781">
    <property type="entry name" value="HH_AprE-like"/>
</dbReference>
<dbReference type="Gene3D" id="2.150.10.10">
    <property type="entry name" value="Serralysin-like metalloprotease, C-terminal"/>
    <property type="match status" value="1"/>
</dbReference>
<feature type="transmembrane region" description="Helical" evidence="11">
    <location>
        <begin position="168"/>
        <end position="187"/>
    </location>
</feature>
<accession>A0A2A2JWY2</accession>
<dbReference type="PANTHER" id="PTHR24221">
    <property type="entry name" value="ATP-BINDING CASSETTE SUB-FAMILY B"/>
    <property type="match status" value="1"/>
</dbReference>
<organism evidence="14 15">
    <name type="scientific">Diploscapter pachys</name>
    <dbReference type="NCBI Taxonomy" id="2018661"/>
    <lineage>
        <taxon>Eukaryota</taxon>
        <taxon>Metazoa</taxon>
        <taxon>Ecdysozoa</taxon>
        <taxon>Nematoda</taxon>
        <taxon>Chromadorea</taxon>
        <taxon>Rhabditida</taxon>
        <taxon>Rhabditina</taxon>
        <taxon>Rhabditomorpha</taxon>
        <taxon>Rhabditoidea</taxon>
        <taxon>Rhabditidae</taxon>
        <taxon>Diploscapter</taxon>
    </lineage>
</organism>
<evidence type="ECO:0000256" key="11">
    <source>
        <dbReference type="SAM" id="Phobius"/>
    </source>
</evidence>
<evidence type="ECO:0000256" key="3">
    <source>
        <dbReference type="ARBA" id="ARBA00009477"/>
    </source>
</evidence>
<evidence type="ECO:0000259" key="13">
    <source>
        <dbReference type="PROSITE" id="PS50929"/>
    </source>
</evidence>
<dbReference type="GO" id="GO:0016020">
    <property type="term" value="C:membrane"/>
    <property type="evidence" value="ECO:0007669"/>
    <property type="project" value="UniProtKB-SubCell"/>
</dbReference>
<feature type="transmembrane region" description="Helical" evidence="11">
    <location>
        <begin position="55"/>
        <end position="77"/>
    </location>
</feature>
<keyword evidence="10" id="KW-0175">Coiled coil</keyword>
<feature type="domain" description="ABC transporter" evidence="12">
    <location>
        <begin position="365"/>
        <end position="601"/>
    </location>
</feature>
<evidence type="ECO:0008006" key="16">
    <source>
        <dbReference type="Google" id="ProtNLM"/>
    </source>
</evidence>
<dbReference type="PRINTS" id="PR01490">
    <property type="entry name" value="RTXTOXIND"/>
</dbReference>
<dbReference type="EMBL" id="LIAE01010161">
    <property type="protein sequence ID" value="PAV66092.1"/>
    <property type="molecule type" value="Genomic_DNA"/>
</dbReference>
<dbReference type="SMART" id="SM00382">
    <property type="entry name" value="AAA"/>
    <property type="match status" value="1"/>
</dbReference>
<evidence type="ECO:0000313" key="14">
    <source>
        <dbReference type="EMBL" id="PAV66092.1"/>
    </source>
</evidence>
<dbReference type="NCBIfam" id="TIGR01843">
    <property type="entry name" value="type_I_hlyD"/>
    <property type="match status" value="1"/>
</dbReference>
<keyword evidence="8 11" id="KW-1133">Transmembrane helix</keyword>
<dbReference type="InterPro" id="IPR027417">
    <property type="entry name" value="P-loop_NTPase"/>
</dbReference>
<dbReference type="PROSITE" id="PS50893">
    <property type="entry name" value="ABC_TRANSPORTER_2"/>
    <property type="match status" value="1"/>
</dbReference>
<dbReference type="InterPro" id="IPR011527">
    <property type="entry name" value="ABC1_TM_dom"/>
</dbReference>
<dbReference type="Gene3D" id="3.40.50.300">
    <property type="entry name" value="P-loop containing nucleotide triphosphate hydrolases"/>
    <property type="match status" value="1"/>
</dbReference>
<evidence type="ECO:0000256" key="9">
    <source>
        <dbReference type="ARBA" id="ARBA00023136"/>
    </source>
</evidence>
<dbReference type="InterPro" id="IPR011049">
    <property type="entry name" value="Serralysin-like_metalloprot_C"/>
</dbReference>
<comment type="subcellular location">
    <subcellularLocation>
        <location evidence="1">Membrane</location>
        <topology evidence="1">Multi-pass membrane protein</topology>
    </subcellularLocation>
    <subcellularLocation>
        <location evidence="2">Membrane</location>
        <topology evidence="2">Single-pass membrane protein</topology>
    </subcellularLocation>
</comment>
<dbReference type="PROSITE" id="PS00543">
    <property type="entry name" value="HLYD_FAMILY"/>
    <property type="match status" value="1"/>
</dbReference>
<dbReference type="Pfam" id="PF00005">
    <property type="entry name" value="ABC_tran"/>
    <property type="match status" value="1"/>
</dbReference>
<dbReference type="GO" id="GO:0016887">
    <property type="term" value="F:ATP hydrolysis activity"/>
    <property type="evidence" value="ECO:0007669"/>
    <property type="project" value="InterPro"/>
</dbReference>
<dbReference type="InterPro" id="IPR003593">
    <property type="entry name" value="AAA+_ATPase"/>
</dbReference>
<evidence type="ECO:0000256" key="2">
    <source>
        <dbReference type="ARBA" id="ARBA00004167"/>
    </source>
</evidence>
<dbReference type="GO" id="GO:0140359">
    <property type="term" value="F:ABC-type transporter activity"/>
    <property type="evidence" value="ECO:0007669"/>
    <property type="project" value="InterPro"/>
</dbReference>
<feature type="coiled-coil region" evidence="10">
    <location>
        <begin position="799"/>
        <end position="833"/>
    </location>
</feature>
<feature type="coiled-coil region" evidence="10">
    <location>
        <begin position="733"/>
        <end position="760"/>
    </location>
</feature>
<dbReference type="InterPro" id="IPR010129">
    <property type="entry name" value="T1SS_HlyD"/>
</dbReference>
<dbReference type="AlphaFoldDB" id="A0A2A2JWY2"/>
<evidence type="ECO:0000256" key="7">
    <source>
        <dbReference type="ARBA" id="ARBA00022840"/>
    </source>
</evidence>